<accession>A0A1N7FKE0</accession>
<dbReference type="Proteomes" id="UP000186914">
    <property type="component" value="Unassembled WGS sequence"/>
</dbReference>
<proteinExistence type="predicted"/>
<reference evidence="3" key="1">
    <citation type="submission" date="2017-01" db="EMBL/GenBank/DDBJ databases">
        <authorList>
            <person name="Varghese N."/>
            <person name="Submissions S."/>
        </authorList>
    </citation>
    <scope>NUCLEOTIDE SEQUENCE [LARGE SCALE GENOMIC DNA]</scope>
    <source>
        <strain evidence="3">CGMCC 1.7737</strain>
    </source>
</reference>
<protein>
    <submittedName>
        <fullName evidence="2">Uncharacterized protein</fullName>
    </submittedName>
</protein>
<dbReference type="AlphaFoldDB" id="A0A1N7FKE0"/>
<gene>
    <name evidence="2" type="ORF">SAMN05421858_5135</name>
</gene>
<name>A0A1N7FKE0_9EURY</name>
<sequence length="97" mass="10856">MSENTETDESGEQYILAHKNFRRTPGASPSGEAEVYERGDPIEPTDRELELHPEKFLRVNEDGFLLDDVQVDRPLTPEEEAALAYRRNHANGDGGSA</sequence>
<keyword evidence="3" id="KW-1185">Reference proteome</keyword>
<dbReference type="EMBL" id="FTNO01000011">
    <property type="protein sequence ID" value="SIS00771.1"/>
    <property type="molecule type" value="Genomic_DNA"/>
</dbReference>
<organism evidence="2 3">
    <name type="scientific">Haladaptatus litoreus</name>
    <dbReference type="NCBI Taxonomy" id="553468"/>
    <lineage>
        <taxon>Archaea</taxon>
        <taxon>Methanobacteriati</taxon>
        <taxon>Methanobacteriota</taxon>
        <taxon>Stenosarchaea group</taxon>
        <taxon>Halobacteria</taxon>
        <taxon>Halobacteriales</taxon>
        <taxon>Haladaptataceae</taxon>
        <taxon>Haladaptatus</taxon>
    </lineage>
</organism>
<evidence type="ECO:0000313" key="2">
    <source>
        <dbReference type="EMBL" id="SIS00771.1"/>
    </source>
</evidence>
<feature type="compositionally biased region" description="Basic and acidic residues" evidence="1">
    <location>
        <begin position="35"/>
        <end position="49"/>
    </location>
</feature>
<evidence type="ECO:0000313" key="3">
    <source>
        <dbReference type="Proteomes" id="UP000186914"/>
    </source>
</evidence>
<dbReference type="RefSeq" id="WP_076433802.1">
    <property type="nucleotide sequence ID" value="NZ_FTNO01000011.1"/>
</dbReference>
<feature type="region of interest" description="Disordered" evidence="1">
    <location>
        <begin position="19"/>
        <end position="49"/>
    </location>
</feature>
<evidence type="ECO:0000256" key="1">
    <source>
        <dbReference type="SAM" id="MobiDB-lite"/>
    </source>
</evidence>